<reference evidence="2" key="1">
    <citation type="submission" date="2022-11" db="UniProtKB">
        <authorList>
            <consortium name="WormBaseParasite"/>
        </authorList>
    </citation>
    <scope>IDENTIFICATION</scope>
</reference>
<dbReference type="WBParaSite" id="PS1159_v2.g4424.t1">
    <property type="protein sequence ID" value="PS1159_v2.g4424.t1"/>
    <property type="gene ID" value="PS1159_v2.g4424"/>
</dbReference>
<accession>A0AC35GF61</accession>
<evidence type="ECO:0000313" key="2">
    <source>
        <dbReference type="WBParaSite" id="PS1159_v2.g4424.t1"/>
    </source>
</evidence>
<organism evidence="1 2">
    <name type="scientific">Panagrolaimus sp. PS1159</name>
    <dbReference type="NCBI Taxonomy" id="55785"/>
    <lineage>
        <taxon>Eukaryota</taxon>
        <taxon>Metazoa</taxon>
        <taxon>Ecdysozoa</taxon>
        <taxon>Nematoda</taxon>
        <taxon>Chromadorea</taxon>
        <taxon>Rhabditida</taxon>
        <taxon>Tylenchina</taxon>
        <taxon>Panagrolaimomorpha</taxon>
        <taxon>Panagrolaimoidea</taxon>
        <taxon>Panagrolaimidae</taxon>
        <taxon>Panagrolaimus</taxon>
    </lineage>
</organism>
<sequence>MKKQLPLKCDKMTPGATLNAANCIQKELFTYKNSSETFNIQDLACCDVFTRNDNDPNNLCFHDCTNSVMTVALKPSERLKKVEKCQNGKNLVPCFNQCLTYLHRHKYRKNFIFSEHCLWKNRMVPGKIYVGSNVR</sequence>
<evidence type="ECO:0000313" key="1">
    <source>
        <dbReference type="Proteomes" id="UP000887580"/>
    </source>
</evidence>
<name>A0AC35GF61_9BILA</name>
<proteinExistence type="predicted"/>
<protein>
    <submittedName>
        <fullName evidence="2">Uncharacterized protein</fullName>
    </submittedName>
</protein>
<dbReference type="Proteomes" id="UP000887580">
    <property type="component" value="Unplaced"/>
</dbReference>